<evidence type="ECO:0000256" key="4">
    <source>
        <dbReference type="ARBA" id="ARBA00022989"/>
    </source>
</evidence>
<comment type="subcellular location">
    <subcellularLocation>
        <location evidence="1">Membrane</location>
        <topology evidence="1">Multi-pass membrane protein</topology>
    </subcellularLocation>
</comment>
<dbReference type="PROSITE" id="PS01047">
    <property type="entry name" value="HMA_1"/>
    <property type="match status" value="1"/>
</dbReference>
<dbReference type="CDD" id="cd00371">
    <property type="entry name" value="HMA"/>
    <property type="match status" value="1"/>
</dbReference>
<dbReference type="InterPro" id="IPR017969">
    <property type="entry name" value="Heavy-metal-associated_CS"/>
</dbReference>
<evidence type="ECO:0000313" key="8">
    <source>
        <dbReference type="EMBL" id="MCL6273809.1"/>
    </source>
</evidence>
<feature type="transmembrane region" description="Helical" evidence="6">
    <location>
        <begin position="176"/>
        <end position="197"/>
    </location>
</feature>
<accession>A0ABT0PQZ4</accession>
<feature type="transmembrane region" description="Helical" evidence="6">
    <location>
        <begin position="89"/>
        <end position="107"/>
    </location>
</feature>
<dbReference type="InterPro" id="IPR036163">
    <property type="entry name" value="HMA_dom_sf"/>
</dbReference>
<keyword evidence="3" id="KW-0479">Metal-binding</keyword>
<dbReference type="InterPro" id="IPR006121">
    <property type="entry name" value="HMA_dom"/>
</dbReference>
<dbReference type="InterPro" id="IPR009908">
    <property type="entry name" value="Methylamine_util_MauE"/>
</dbReference>
<evidence type="ECO:0000259" key="7">
    <source>
        <dbReference type="PROSITE" id="PS50846"/>
    </source>
</evidence>
<feature type="transmembrane region" description="Helical" evidence="6">
    <location>
        <begin position="113"/>
        <end position="131"/>
    </location>
</feature>
<gene>
    <name evidence="8" type="ORF">M3P19_07305</name>
</gene>
<sequence>MKHKYSISGMTCNGCVASVADNLMQVSGVETVDVNLETSSAEITMNRHVDLAELKATLPSKYTISNEEYIPSTSVEAEVQSKWVQLRPLFLIFAYLFGTAFLLHWKDWDSNEAMLDFMGLFYIVFSFFKFLDLKGFPESFAMYDPLAKALPFYGWIYPFLELVLGLMFLMRFEVQTALILTIIVLGVTTIGVTRTLLDKKSIRCACLGTALKLPMTEATFIENAIMLIMAFWMLFV</sequence>
<keyword evidence="9" id="KW-1185">Reference proteome</keyword>
<organism evidence="8 9">
    <name type="scientific">Flagellimonas spongiicola</name>
    <dbReference type="NCBI Taxonomy" id="2942208"/>
    <lineage>
        <taxon>Bacteria</taxon>
        <taxon>Pseudomonadati</taxon>
        <taxon>Bacteroidota</taxon>
        <taxon>Flavobacteriia</taxon>
        <taxon>Flavobacteriales</taxon>
        <taxon>Flavobacteriaceae</taxon>
        <taxon>Flagellimonas</taxon>
    </lineage>
</organism>
<evidence type="ECO:0000313" key="9">
    <source>
        <dbReference type="Proteomes" id="UP001203607"/>
    </source>
</evidence>
<feature type="transmembrane region" description="Helical" evidence="6">
    <location>
        <begin position="218"/>
        <end position="235"/>
    </location>
</feature>
<protein>
    <submittedName>
        <fullName evidence="8">Cation transporter</fullName>
    </submittedName>
</protein>
<feature type="domain" description="HMA" evidence="7">
    <location>
        <begin position="1"/>
        <end position="66"/>
    </location>
</feature>
<evidence type="ECO:0000256" key="6">
    <source>
        <dbReference type="SAM" id="Phobius"/>
    </source>
</evidence>
<keyword evidence="2 6" id="KW-0812">Transmembrane</keyword>
<evidence type="ECO:0000256" key="3">
    <source>
        <dbReference type="ARBA" id="ARBA00022723"/>
    </source>
</evidence>
<reference evidence="8 9" key="1">
    <citation type="submission" date="2022-05" db="EMBL/GenBank/DDBJ databases">
        <authorList>
            <person name="Park J.-S."/>
        </authorList>
    </citation>
    <scope>NUCLEOTIDE SEQUENCE [LARGE SCALE GENOMIC DNA]</scope>
    <source>
        <strain evidence="8 9">2012CJ35-5</strain>
    </source>
</reference>
<comment type="caution">
    <text evidence="8">The sequence shown here is derived from an EMBL/GenBank/DDBJ whole genome shotgun (WGS) entry which is preliminary data.</text>
</comment>
<evidence type="ECO:0000256" key="5">
    <source>
        <dbReference type="ARBA" id="ARBA00023136"/>
    </source>
</evidence>
<dbReference type="EMBL" id="JAMFMA010000002">
    <property type="protein sequence ID" value="MCL6273809.1"/>
    <property type="molecule type" value="Genomic_DNA"/>
</dbReference>
<evidence type="ECO:0000256" key="1">
    <source>
        <dbReference type="ARBA" id="ARBA00004141"/>
    </source>
</evidence>
<name>A0ABT0PQZ4_9FLAO</name>
<dbReference type="Pfam" id="PF00403">
    <property type="entry name" value="HMA"/>
    <property type="match status" value="1"/>
</dbReference>
<keyword evidence="4 6" id="KW-1133">Transmembrane helix</keyword>
<keyword evidence="5 6" id="KW-0472">Membrane</keyword>
<feature type="transmembrane region" description="Helical" evidence="6">
    <location>
        <begin position="152"/>
        <end position="170"/>
    </location>
</feature>
<dbReference type="RefSeq" id="WP_249657000.1">
    <property type="nucleotide sequence ID" value="NZ_JAMFMA010000002.1"/>
</dbReference>
<dbReference type="Proteomes" id="UP001203607">
    <property type="component" value="Unassembled WGS sequence"/>
</dbReference>
<evidence type="ECO:0000256" key="2">
    <source>
        <dbReference type="ARBA" id="ARBA00022692"/>
    </source>
</evidence>
<dbReference type="Pfam" id="PF07291">
    <property type="entry name" value="MauE"/>
    <property type="match status" value="1"/>
</dbReference>
<dbReference type="SUPFAM" id="SSF55008">
    <property type="entry name" value="HMA, heavy metal-associated domain"/>
    <property type="match status" value="1"/>
</dbReference>
<dbReference type="Gene3D" id="3.30.70.100">
    <property type="match status" value="1"/>
</dbReference>
<proteinExistence type="predicted"/>
<dbReference type="PROSITE" id="PS50846">
    <property type="entry name" value="HMA_2"/>
    <property type="match status" value="1"/>
</dbReference>